<dbReference type="PANTHER" id="PTHR47366:SF1">
    <property type="entry name" value="TWO-ON-TWO HEMOGLOBIN-3"/>
    <property type="match status" value="1"/>
</dbReference>
<dbReference type="InterPro" id="IPR012292">
    <property type="entry name" value="Globin/Proto"/>
</dbReference>
<accession>A0AA37S7B5</accession>
<evidence type="ECO:0000256" key="3">
    <source>
        <dbReference type="ARBA" id="ARBA00022723"/>
    </source>
</evidence>
<sequence>MTDTSPQTPTSETLRYGHQDTSYKAAGEFEGIKQLVDHFYDAMETLPEAKTIREMHPADLTESRDKLTRFLCGWLGGPKLFSEKYGSIRIPVAHRHLEIGPAERDAWLLCMKVAADQQDYAESFKQYLLEQLYVPAERSRNRD</sequence>
<comment type="caution">
    <text evidence="6">The sequence shown here is derived from an EMBL/GenBank/DDBJ whole genome shotgun (WGS) entry which is preliminary data.</text>
</comment>
<dbReference type="InterPro" id="IPR009050">
    <property type="entry name" value="Globin-like_sf"/>
</dbReference>
<dbReference type="Pfam" id="PF01152">
    <property type="entry name" value="Bac_globin"/>
    <property type="match status" value="1"/>
</dbReference>
<gene>
    <name evidence="6" type="ORF">GCM10007876_00060</name>
</gene>
<name>A0AA37S7B5_9GAMM</name>
<comment type="similarity">
    <text evidence="5">Belongs to the truncated hemoglobin family. Group II subfamily.</text>
</comment>
<dbReference type="GO" id="GO:0005344">
    <property type="term" value="F:oxygen carrier activity"/>
    <property type="evidence" value="ECO:0007669"/>
    <property type="project" value="InterPro"/>
</dbReference>
<keyword evidence="4" id="KW-0408">Iron</keyword>
<evidence type="ECO:0000256" key="1">
    <source>
        <dbReference type="ARBA" id="ARBA00022448"/>
    </source>
</evidence>
<dbReference type="EMBL" id="BSNM01000001">
    <property type="protein sequence ID" value="GLQ29528.1"/>
    <property type="molecule type" value="Genomic_DNA"/>
</dbReference>
<keyword evidence="1" id="KW-0813">Transport</keyword>
<dbReference type="SUPFAM" id="SSF46458">
    <property type="entry name" value="Globin-like"/>
    <property type="match status" value="1"/>
</dbReference>
<protein>
    <submittedName>
        <fullName evidence="6">Globin</fullName>
    </submittedName>
</protein>
<dbReference type="CDD" id="cd14773">
    <property type="entry name" value="TrHb2_PhHbO-like_O"/>
    <property type="match status" value="1"/>
</dbReference>
<evidence type="ECO:0000256" key="4">
    <source>
        <dbReference type="ARBA" id="ARBA00023004"/>
    </source>
</evidence>
<dbReference type="GO" id="GO:0019825">
    <property type="term" value="F:oxygen binding"/>
    <property type="evidence" value="ECO:0007669"/>
    <property type="project" value="InterPro"/>
</dbReference>
<dbReference type="RefSeq" id="WP_284377295.1">
    <property type="nucleotide sequence ID" value="NZ_BSNM01000001.1"/>
</dbReference>
<evidence type="ECO:0000313" key="7">
    <source>
        <dbReference type="Proteomes" id="UP001161389"/>
    </source>
</evidence>
<evidence type="ECO:0000256" key="2">
    <source>
        <dbReference type="ARBA" id="ARBA00022617"/>
    </source>
</evidence>
<dbReference type="GO" id="GO:0046872">
    <property type="term" value="F:metal ion binding"/>
    <property type="evidence" value="ECO:0007669"/>
    <property type="project" value="UniProtKB-KW"/>
</dbReference>
<reference evidence="6" key="1">
    <citation type="journal article" date="2014" name="Int. J. Syst. Evol. Microbiol.">
        <title>Complete genome sequence of Corynebacterium casei LMG S-19264T (=DSM 44701T), isolated from a smear-ripened cheese.</title>
        <authorList>
            <consortium name="US DOE Joint Genome Institute (JGI-PGF)"/>
            <person name="Walter F."/>
            <person name="Albersmeier A."/>
            <person name="Kalinowski J."/>
            <person name="Ruckert C."/>
        </authorList>
    </citation>
    <scope>NUCLEOTIDE SEQUENCE</scope>
    <source>
        <strain evidence="6">NBRC 110071</strain>
    </source>
</reference>
<organism evidence="6 7">
    <name type="scientific">Litoribrevibacter albus</name>
    <dbReference type="NCBI Taxonomy" id="1473156"/>
    <lineage>
        <taxon>Bacteria</taxon>
        <taxon>Pseudomonadati</taxon>
        <taxon>Pseudomonadota</taxon>
        <taxon>Gammaproteobacteria</taxon>
        <taxon>Oceanospirillales</taxon>
        <taxon>Oceanospirillaceae</taxon>
        <taxon>Litoribrevibacter</taxon>
    </lineage>
</organism>
<dbReference type="Gene3D" id="1.10.490.10">
    <property type="entry name" value="Globins"/>
    <property type="match status" value="1"/>
</dbReference>
<dbReference type="AlphaFoldDB" id="A0AA37S7B5"/>
<evidence type="ECO:0000256" key="5">
    <source>
        <dbReference type="ARBA" id="ARBA00034496"/>
    </source>
</evidence>
<dbReference type="PANTHER" id="PTHR47366">
    <property type="entry name" value="TWO-ON-TWO HEMOGLOBIN-3"/>
    <property type="match status" value="1"/>
</dbReference>
<keyword evidence="3" id="KW-0479">Metal-binding</keyword>
<evidence type="ECO:0000313" key="6">
    <source>
        <dbReference type="EMBL" id="GLQ29528.1"/>
    </source>
</evidence>
<dbReference type="InterPro" id="IPR044203">
    <property type="entry name" value="GlbO/GLB3-like"/>
</dbReference>
<dbReference type="GO" id="GO:0020037">
    <property type="term" value="F:heme binding"/>
    <property type="evidence" value="ECO:0007669"/>
    <property type="project" value="InterPro"/>
</dbReference>
<reference evidence="6" key="2">
    <citation type="submission" date="2023-01" db="EMBL/GenBank/DDBJ databases">
        <title>Draft genome sequence of Litoribrevibacter albus strain NBRC 110071.</title>
        <authorList>
            <person name="Sun Q."/>
            <person name="Mori K."/>
        </authorList>
    </citation>
    <scope>NUCLEOTIDE SEQUENCE</scope>
    <source>
        <strain evidence="6">NBRC 110071</strain>
    </source>
</reference>
<proteinExistence type="inferred from homology"/>
<keyword evidence="2" id="KW-0349">Heme</keyword>
<dbReference type="InterPro" id="IPR001486">
    <property type="entry name" value="Hemoglobin_trunc"/>
</dbReference>
<dbReference type="Proteomes" id="UP001161389">
    <property type="component" value="Unassembled WGS sequence"/>
</dbReference>
<keyword evidence="7" id="KW-1185">Reference proteome</keyword>